<proteinExistence type="predicted"/>
<reference evidence="2" key="1">
    <citation type="submission" date="2014-05" db="EMBL/GenBank/DDBJ databases">
        <authorList>
            <person name="Chronopoulou M."/>
        </authorList>
    </citation>
    <scope>NUCLEOTIDE SEQUENCE</scope>
    <source>
        <tissue evidence="2">Whole organism</tissue>
    </source>
</reference>
<organism evidence="2">
    <name type="scientific">Lepeophtheirus salmonis</name>
    <name type="common">Salmon louse</name>
    <name type="synonym">Caligus salmonis</name>
    <dbReference type="NCBI Taxonomy" id="72036"/>
    <lineage>
        <taxon>Eukaryota</taxon>
        <taxon>Metazoa</taxon>
        <taxon>Ecdysozoa</taxon>
        <taxon>Arthropoda</taxon>
        <taxon>Crustacea</taxon>
        <taxon>Multicrustacea</taxon>
        <taxon>Hexanauplia</taxon>
        <taxon>Copepoda</taxon>
        <taxon>Siphonostomatoida</taxon>
        <taxon>Caligidae</taxon>
        <taxon>Lepeophtheirus</taxon>
    </lineage>
</organism>
<sequence length="73" mass="8687">MMRPIKRRNNKRILLDFIKGIRIWLIIPQLSIPPPRDRWPRIPPIHSTEENKSLSESKGTDFSHKSRPILIHN</sequence>
<name>A0A0K2TI95_LEPSM</name>
<accession>A0A0K2TI95</accession>
<evidence type="ECO:0000256" key="1">
    <source>
        <dbReference type="SAM" id="MobiDB-lite"/>
    </source>
</evidence>
<evidence type="ECO:0000313" key="2">
    <source>
        <dbReference type="EMBL" id="CDW25535.1"/>
    </source>
</evidence>
<feature type="compositionally biased region" description="Basic and acidic residues" evidence="1">
    <location>
        <begin position="47"/>
        <end position="64"/>
    </location>
</feature>
<protein>
    <submittedName>
        <fullName evidence="2">Uncharacterized protein</fullName>
    </submittedName>
</protein>
<dbReference type="EMBL" id="HACA01008174">
    <property type="protein sequence ID" value="CDW25535.1"/>
    <property type="molecule type" value="Transcribed_RNA"/>
</dbReference>
<dbReference type="AlphaFoldDB" id="A0A0K2TI95"/>
<feature type="region of interest" description="Disordered" evidence="1">
    <location>
        <begin position="34"/>
        <end position="73"/>
    </location>
</feature>